<dbReference type="RefSeq" id="WP_380029463.1">
    <property type="nucleotide sequence ID" value="NZ_JBHMCA010000046.1"/>
</dbReference>
<evidence type="ECO:0000256" key="1">
    <source>
        <dbReference type="SAM" id="Phobius"/>
    </source>
</evidence>
<dbReference type="InterPro" id="IPR045728">
    <property type="entry name" value="DUF6082"/>
</dbReference>
<organism evidence="2 3">
    <name type="scientific">Dactylosporangium vinaceum</name>
    <dbReference type="NCBI Taxonomy" id="53362"/>
    <lineage>
        <taxon>Bacteria</taxon>
        <taxon>Bacillati</taxon>
        <taxon>Actinomycetota</taxon>
        <taxon>Actinomycetes</taxon>
        <taxon>Micromonosporales</taxon>
        <taxon>Micromonosporaceae</taxon>
        <taxon>Dactylosporangium</taxon>
    </lineage>
</organism>
<proteinExistence type="predicted"/>
<evidence type="ECO:0000313" key="2">
    <source>
        <dbReference type="EMBL" id="MFB9446279.1"/>
    </source>
</evidence>
<sequence>MSSRGHRDRARLGDAGQAYGGASAVLSGLALCGIALSLALQCRPAYQLDLAKLAVDHPDSLIVDGVQAPADRVDGDRFGTVKSNPVRRCRRCARFVRARSSGGWLARSDARAHRQRRILRPGPAAAIREFQRIRVTSRRSARPSRRGRLVLRAGAGPAPCRALPPSPAATVRCGVRSGA</sequence>
<protein>
    <submittedName>
        <fullName evidence="2">DUF6082 family protein</fullName>
    </submittedName>
</protein>
<keyword evidence="1" id="KW-0472">Membrane</keyword>
<accession>A0ABV5MBR3</accession>
<keyword evidence="3" id="KW-1185">Reference proteome</keyword>
<dbReference type="EMBL" id="JBHMCA010000046">
    <property type="protein sequence ID" value="MFB9446279.1"/>
    <property type="molecule type" value="Genomic_DNA"/>
</dbReference>
<comment type="caution">
    <text evidence="2">The sequence shown here is derived from an EMBL/GenBank/DDBJ whole genome shotgun (WGS) entry which is preliminary data.</text>
</comment>
<dbReference type="Pfam" id="PF19560">
    <property type="entry name" value="DUF6082"/>
    <property type="match status" value="1"/>
</dbReference>
<keyword evidence="1" id="KW-0812">Transmembrane</keyword>
<name>A0ABV5MBR3_9ACTN</name>
<keyword evidence="1" id="KW-1133">Transmembrane helix</keyword>
<dbReference type="Proteomes" id="UP001589608">
    <property type="component" value="Unassembled WGS sequence"/>
</dbReference>
<feature type="transmembrane region" description="Helical" evidence="1">
    <location>
        <begin position="21"/>
        <end position="40"/>
    </location>
</feature>
<reference evidence="2 3" key="1">
    <citation type="submission" date="2024-09" db="EMBL/GenBank/DDBJ databases">
        <authorList>
            <person name="Sun Q."/>
            <person name="Mori K."/>
        </authorList>
    </citation>
    <scope>NUCLEOTIDE SEQUENCE [LARGE SCALE GENOMIC DNA]</scope>
    <source>
        <strain evidence="2 3">JCM 3307</strain>
    </source>
</reference>
<gene>
    <name evidence="2" type="ORF">ACFFTR_24615</name>
</gene>
<evidence type="ECO:0000313" key="3">
    <source>
        <dbReference type="Proteomes" id="UP001589608"/>
    </source>
</evidence>